<feature type="binding site" description="axial binding residue" evidence="8">
    <location>
        <position position="195"/>
    </location>
    <ligand>
        <name>heme</name>
        <dbReference type="ChEBI" id="CHEBI:30413"/>
    </ligand>
    <ligandPart>
        <name>Fe</name>
        <dbReference type="ChEBI" id="CHEBI:18248"/>
    </ligandPart>
</feature>
<evidence type="ECO:0000256" key="5">
    <source>
        <dbReference type="ARBA" id="ARBA00023002"/>
    </source>
</evidence>
<keyword evidence="6 8" id="KW-0408">Iron</keyword>
<keyword evidence="7" id="KW-0503">Monooxygenase</keyword>
<comment type="cofactor">
    <cofactor evidence="1 8">
        <name>heme</name>
        <dbReference type="ChEBI" id="CHEBI:30413"/>
    </cofactor>
</comment>
<dbReference type="GO" id="GO:0005506">
    <property type="term" value="F:iron ion binding"/>
    <property type="evidence" value="ECO:0007669"/>
    <property type="project" value="InterPro"/>
</dbReference>
<keyword evidence="3 8" id="KW-0349">Heme</keyword>
<evidence type="ECO:0000256" key="3">
    <source>
        <dbReference type="ARBA" id="ARBA00022617"/>
    </source>
</evidence>
<comment type="caution">
    <text evidence="9">The sequence shown here is derived from an EMBL/GenBank/DDBJ whole genome shotgun (WGS) entry which is preliminary data.</text>
</comment>
<evidence type="ECO:0000256" key="2">
    <source>
        <dbReference type="ARBA" id="ARBA00010617"/>
    </source>
</evidence>
<dbReference type="GO" id="GO:0020037">
    <property type="term" value="F:heme binding"/>
    <property type="evidence" value="ECO:0007669"/>
    <property type="project" value="InterPro"/>
</dbReference>
<dbReference type="Pfam" id="PF00067">
    <property type="entry name" value="p450"/>
    <property type="match status" value="1"/>
</dbReference>
<evidence type="ECO:0000313" key="9">
    <source>
        <dbReference type="EMBL" id="RGP64951.1"/>
    </source>
</evidence>
<reference evidence="9 10" key="1">
    <citation type="journal article" date="2018" name="PLoS Pathog.">
        <title>Evolution of structural diversity of trichothecenes, a family of toxins produced by plant pathogenic and entomopathogenic fungi.</title>
        <authorList>
            <person name="Proctor R.H."/>
            <person name="McCormick S.P."/>
            <person name="Kim H.S."/>
            <person name="Cardoza R.E."/>
            <person name="Stanley A.M."/>
            <person name="Lindo L."/>
            <person name="Kelly A."/>
            <person name="Brown D.W."/>
            <person name="Lee T."/>
            <person name="Vaughan M.M."/>
            <person name="Alexander N.J."/>
            <person name="Busman M."/>
            <person name="Gutierrez S."/>
        </authorList>
    </citation>
    <scope>NUCLEOTIDE SEQUENCE [LARGE SCALE GENOMIC DNA]</scope>
    <source>
        <strain evidence="9 10">NRRL 3299</strain>
    </source>
</reference>
<keyword evidence="4 8" id="KW-0479">Metal-binding</keyword>
<dbReference type="Proteomes" id="UP000266152">
    <property type="component" value="Unassembled WGS sequence"/>
</dbReference>
<keyword evidence="5" id="KW-0560">Oxidoreductase</keyword>
<evidence type="ECO:0000313" key="10">
    <source>
        <dbReference type="Proteomes" id="UP000266152"/>
    </source>
</evidence>
<organism evidence="9 10">
    <name type="scientific">Fusarium sporotrichioides</name>
    <dbReference type="NCBI Taxonomy" id="5514"/>
    <lineage>
        <taxon>Eukaryota</taxon>
        <taxon>Fungi</taxon>
        <taxon>Dikarya</taxon>
        <taxon>Ascomycota</taxon>
        <taxon>Pezizomycotina</taxon>
        <taxon>Sordariomycetes</taxon>
        <taxon>Hypocreomycetidae</taxon>
        <taxon>Hypocreales</taxon>
        <taxon>Nectriaceae</taxon>
        <taxon>Fusarium</taxon>
    </lineage>
</organism>
<dbReference type="GO" id="GO:0016705">
    <property type="term" value="F:oxidoreductase activity, acting on paired donors, with incorporation or reduction of molecular oxygen"/>
    <property type="evidence" value="ECO:0007669"/>
    <property type="project" value="InterPro"/>
</dbReference>
<evidence type="ECO:0000256" key="4">
    <source>
        <dbReference type="ARBA" id="ARBA00022723"/>
    </source>
</evidence>
<dbReference type="PANTHER" id="PTHR46300:SF7">
    <property type="entry name" value="P450, PUTATIVE (EUROFUNG)-RELATED"/>
    <property type="match status" value="1"/>
</dbReference>
<dbReference type="EMBL" id="PXOF01000108">
    <property type="protein sequence ID" value="RGP64951.1"/>
    <property type="molecule type" value="Genomic_DNA"/>
</dbReference>
<dbReference type="GO" id="GO:0004497">
    <property type="term" value="F:monooxygenase activity"/>
    <property type="evidence" value="ECO:0007669"/>
    <property type="project" value="UniProtKB-KW"/>
</dbReference>
<dbReference type="PANTHER" id="PTHR46300">
    <property type="entry name" value="P450, PUTATIVE (EUROFUNG)-RELATED-RELATED"/>
    <property type="match status" value="1"/>
</dbReference>
<dbReference type="AlphaFoldDB" id="A0A395RXY4"/>
<dbReference type="InterPro" id="IPR050364">
    <property type="entry name" value="Cytochrome_P450_fung"/>
</dbReference>
<evidence type="ECO:0000256" key="8">
    <source>
        <dbReference type="PIRSR" id="PIRSR602401-1"/>
    </source>
</evidence>
<dbReference type="InterPro" id="IPR001128">
    <property type="entry name" value="Cyt_P450"/>
</dbReference>
<proteinExistence type="inferred from homology"/>
<gene>
    <name evidence="9" type="ORF">FSPOR_7565</name>
</gene>
<accession>A0A395RXY4</accession>
<evidence type="ECO:0000256" key="7">
    <source>
        <dbReference type="ARBA" id="ARBA00023033"/>
    </source>
</evidence>
<protein>
    <submittedName>
        <fullName evidence="9">Cytochrome p450 oxidoreductase</fullName>
    </submittedName>
</protein>
<sequence>MTIEALYQFVREQMAKGIQRESYVSSVLAQDKLSDSGNDKLDETYEADIKCTAAIMYAGGADTTVSTIESFILAMTIYSEVLKKAQAEIDNVIGADRLPGFEDRQNLPYINGMVKESLRWMPAVPMGAAHKADNDIYYRDLCIPKGSFLLPNIWWFLHNPDIYQDPECFDPERYLEPRNEPDPDSNAYGYGRRICPGRLLADESLFIVIARVVAVFDIEKDVDEQGNTIEPKVEFTTVGALSRPVDYPYRIKPRNAKCVGLIKAVEEEHP</sequence>
<dbReference type="Gene3D" id="1.10.630.10">
    <property type="entry name" value="Cytochrome P450"/>
    <property type="match status" value="1"/>
</dbReference>
<dbReference type="PRINTS" id="PR00385">
    <property type="entry name" value="P450"/>
</dbReference>
<name>A0A395RXY4_FUSSP</name>
<dbReference type="STRING" id="5514.A0A395RXY4"/>
<dbReference type="InterPro" id="IPR036396">
    <property type="entry name" value="Cyt_P450_sf"/>
</dbReference>
<dbReference type="PRINTS" id="PR00463">
    <property type="entry name" value="EP450I"/>
</dbReference>
<dbReference type="SUPFAM" id="SSF48264">
    <property type="entry name" value="Cytochrome P450"/>
    <property type="match status" value="1"/>
</dbReference>
<evidence type="ECO:0000256" key="1">
    <source>
        <dbReference type="ARBA" id="ARBA00001971"/>
    </source>
</evidence>
<comment type="similarity">
    <text evidence="2">Belongs to the cytochrome P450 family.</text>
</comment>
<evidence type="ECO:0000256" key="6">
    <source>
        <dbReference type="ARBA" id="ARBA00023004"/>
    </source>
</evidence>
<keyword evidence="10" id="KW-1185">Reference proteome</keyword>
<dbReference type="InterPro" id="IPR002401">
    <property type="entry name" value="Cyt_P450_E_grp-I"/>
</dbReference>